<dbReference type="Pfam" id="PF13487">
    <property type="entry name" value="HD_5"/>
    <property type="match status" value="1"/>
</dbReference>
<evidence type="ECO:0000313" key="5">
    <source>
        <dbReference type="Proteomes" id="UP000233597"/>
    </source>
</evidence>
<dbReference type="Pfam" id="PF00072">
    <property type="entry name" value="Response_reg"/>
    <property type="match status" value="1"/>
</dbReference>
<dbReference type="Gene3D" id="3.40.50.2300">
    <property type="match status" value="1"/>
</dbReference>
<comment type="caution">
    <text evidence="4">The sequence shown here is derived from an EMBL/GenBank/DDBJ whole genome shotgun (WGS) entry which is preliminary data.</text>
</comment>
<dbReference type="InterPro" id="IPR001789">
    <property type="entry name" value="Sig_transdc_resp-reg_receiver"/>
</dbReference>
<dbReference type="RefSeq" id="WP_101266624.1">
    <property type="nucleotide sequence ID" value="NZ_NWTK01000006.1"/>
</dbReference>
<feature type="modified residue" description="4-aspartylphosphate" evidence="1">
    <location>
        <position position="54"/>
    </location>
</feature>
<evidence type="ECO:0000256" key="1">
    <source>
        <dbReference type="PROSITE-ProRule" id="PRU00169"/>
    </source>
</evidence>
<reference evidence="4 5" key="1">
    <citation type="submission" date="2017-09" db="EMBL/GenBank/DDBJ databases">
        <title>Biodiversity and function of Thalassospira species in the particle-attached aromatic-hydrocarbon-degrading consortia from the surface seawater of the South China Sea.</title>
        <authorList>
            <person name="Dong C."/>
            <person name="Liu R."/>
            <person name="Shao Z."/>
        </authorList>
    </citation>
    <scope>NUCLEOTIDE SEQUENCE [LARGE SCALE GENOMIC DNA]</scope>
    <source>
        <strain evidence="4 5">CSC1P2</strain>
    </source>
</reference>
<dbReference type="PANTHER" id="PTHR45228">
    <property type="entry name" value="CYCLIC DI-GMP PHOSPHODIESTERASE TM_0186-RELATED"/>
    <property type="match status" value="1"/>
</dbReference>
<evidence type="ECO:0000259" key="3">
    <source>
        <dbReference type="PROSITE" id="PS50110"/>
    </source>
</evidence>
<sequence length="430" mass="47998">METDKVLFVDDDENLLRGVRRTMRGKFNLSIAVGGEQALKTLAEDGPFAVCIADMRMPGMTGVELLETISKKYPETVGIMLTGNADQATAIEAINRGSIFRFFNKPCDDAMLESGIRAALRQYQLITAERNLIEQSLAGSIKVLTDVLAQLNPTIFGRAMRVKQWCDQIAAAIEYPQPWELGLAALLCPIGMVSLPPDLLSRMSGDKPLQPLERDIVKRTPEVAAKLIANIPRLEHVAEIVGMQNRNFDGTGFPEKGPTGVEIPLGARVLRILNALAERARGDTLVTHNFDELLYHKNRYDLDLLTQLRSLLAVVDTVYDETIYPDGQELTITLKELRVGDYLLTDLETLEDRILLTHGNFISEVQLQRLRIFERLHKFREPIEVRRGGRTLRRGTDVSKAREARETEHAGIGGTQPHTDPAPHAHEPKA</sequence>
<dbReference type="GO" id="GO:0000160">
    <property type="term" value="P:phosphorelay signal transduction system"/>
    <property type="evidence" value="ECO:0007669"/>
    <property type="project" value="InterPro"/>
</dbReference>
<dbReference type="OrthoDB" id="9802066at2"/>
<dbReference type="InterPro" id="IPR011006">
    <property type="entry name" value="CheY-like_superfamily"/>
</dbReference>
<feature type="compositionally biased region" description="Basic and acidic residues" evidence="2">
    <location>
        <begin position="421"/>
        <end position="430"/>
    </location>
</feature>
<keyword evidence="1" id="KW-0597">Phosphoprotein</keyword>
<dbReference type="AlphaFoldDB" id="A0A2N3KUL5"/>
<proteinExistence type="predicted"/>
<evidence type="ECO:0000256" key="2">
    <source>
        <dbReference type="SAM" id="MobiDB-lite"/>
    </source>
</evidence>
<dbReference type="Proteomes" id="UP000233597">
    <property type="component" value="Unassembled WGS sequence"/>
</dbReference>
<accession>A0A2N3KUL5</accession>
<protein>
    <submittedName>
        <fullName evidence="4">Response regulator</fullName>
    </submittedName>
</protein>
<dbReference type="Gene3D" id="1.10.3210.10">
    <property type="entry name" value="Hypothetical protein af1432"/>
    <property type="match status" value="1"/>
</dbReference>
<dbReference type="SUPFAM" id="SSF52172">
    <property type="entry name" value="CheY-like"/>
    <property type="match status" value="1"/>
</dbReference>
<dbReference type="SMART" id="SM00448">
    <property type="entry name" value="REC"/>
    <property type="match status" value="1"/>
</dbReference>
<feature type="region of interest" description="Disordered" evidence="2">
    <location>
        <begin position="390"/>
        <end position="430"/>
    </location>
</feature>
<evidence type="ECO:0000313" key="4">
    <source>
        <dbReference type="EMBL" id="PKR54173.1"/>
    </source>
</evidence>
<feature type="domain" description="Response regulatory" evidence="3">
    <location>
        <begin position="5"/>
        <end position="120"/>
    </location>
</feature>
<dbReference type="EMBL" id="NWTK01000006">
    <property type="protein sequence ID" value="PKR54173.1"/>
    <property type="molecule type" value="Genomic_DNA"/>
</dbReference>
<name>A0A2N3KUL5_9PROT</name>
<dbReference type="CDD" id="cd17569">
    <property type="entry name" value="REC_HupR-like"/>
    <property type="match status" value="1"/>
</dbReference>
<dbReference type="InterPro" id="IPR052020">
    <property type="entry name" value="Cyclic_di-GMP/3'3'-cGAMP_PDE"/>
</dbReference>
<dbReference type="PANTHER" id="PTHR45228:SF8">
    <property type="entry name" value="TWO-COMPONENT RESPONSE REGULATOR-RELATED"/>
    <property type="match status" value="1"/>
</dbReference>
<dbReference type="PROSITE" id="PS50110">
    <property type="entry name" value="RESPONSE_REGULATORY"/>
    <property type="match status" value="1"/>
</dbReference>
<gene>
    <name evidence="4" type="ORF">COO20_11635</name>
</gene>
<feature type="compositionally biased region" description="Basic and acidic residues" evidence="2">
    <location>
        <begin position="394"/>
        <end position="409"/>
    </location>
</feature>
<organism evidence="4 5">
    <name type="scientific">Thalassospira marina</name>
    <dbReference type="NCBI Taxonomy" id="2048283"/>
    <lineage>
        <taxon>Bacteria</taxon>
        <taxon>Pseudomonadati</taxon>
        <taxon>Pseudomonadota</taxon>
        <taxon>Alphaproteobacteria</taxon>
        <taxon>Rhodospirillales</taxon>
        <taxon>Thalassospiraceae</taxon>
        <taxon>Thalassospira</taxon>
    </lineage>
</organism>